<name>A0A1C3XH37_9BRAD</name>
<accession>A0A1C3XH37</accession>
<proteinExistence type="predicted"/>
<organism evidence="1 2">
    <name type="scientific">Bradyrhizobium yuanmingense</name>
    <dbReference type="NCBI Taxonomy" id="108015"/>
    <lineage>
        <taxon>Bacteria</taxon>
        <taxon>Pseudomonadati</taxon>
        <taxon>Pseudomonadota</taxon>
        <taxon>Alphaproteobacteria</taxon>
        <taxon>Hyphomicrobiales</taxon>
        <taxon>Nitrobacteraceae</taxon>
        <taxon>Bradyrhizobium</taxon>
    </lineage>
</organism>
<dbReference type="EMBL" id="FMAE01000020">
    <property type="protein sequence ID" value="SCB51580.1"/>
    <property type="molecule type" value="Genomic_DNA"/>
</dbReference>
<reference evidence="1 2" key="1">
    <citation type="submission" date="2016-08" db="EMBL/GenBank/DDBJ databases">
        <authorList>
            <person name="Seilhamer J.J."/>
        </authorList>
    </citation>
    <scope>NUCLEOTIDE SEQUENCE [LARGE SCALE GENOMIC DNA]</scope>
    <source>
        <strain evidence="1 2">CCBAU 10071</strain>
    </source>
</reference>
<dbReference type="RefSeq" id="WP_141697736.1">
    <property type="nucleotide sequence ID" value="NZ_FMAE01000020.1"/>
</dbReference>
<dbReference type="Proteomes" id="UP000183174">
    <property type="component" value="Unassembled WGS sequence"/>
</dbReference>
<evidence type="ECO:0000313" key="1">
    <source>
        <dbReference type="EMBL" id="SCB51580.1"/>
    </source>
</evidence>
<dbReference type="AlphaFoldDB" id="A0A1C3XH37"/>
<sequence length="106" mass="11540">MWFFAEKSKKDINQAGTLIQAFNAVKRSSDLGFAWMEGWERGARWRRRLGVGALRLLDDSFDTLAKGVAEAAKLDGKPAEEYGLTGGKEGLLARVSIANPTASPTP</sequence>
<gene>
    <name evidence="1" type="ORF">GA0061099_10205</name>
</gene>
<evidence type="ECO:0000313" key="2">
    <source>
        <dbReference type="Proteomes" id="UP000183174"/>
    </source>
</evidence>
<protein>
    <submittedName>
        <fullName evidence="1">Uncharacterized protein</fullName>
    </submittedName>
</protein>